<dbReference type="GeneID" id="85352607"/>
<protein>
    <submittedName>
        <fullName evidence="1">Uncharacterized protein</fullName>
    </submittedName>
</protein>
<dbReference type="Proteomes" id="UP001175211">
    <property type="component" value="Unassembled WGS sequence"/>
</dbReference>
<organism evidence="1 2">
    <name type="scientific">Armillaria tabescens</name>
    <name type="common">Ringless honey mushroom</name>
    <name type="synonym">Agaricus tabescens</name>
    <dbReference type="NCBI Taxonomy" id="1929756"/>
    <lineage>
        <taxon>Eukaryota</taxon>
        <taxon>Fungi</taxon>
        <taxon>Dikarya</taxon>
        <taxon>Basidiomycota</taxon>
        <taxon>Agaricomycotina</taxon>
        <taxon>Agaricomycetes</taxon>
        <taxon>Agaricomycetidae</taxon>
        <taxon>Agaricales</taxon>
        <taxon>Marasmiineae</taxon>
        <taxon>Physalacriaceae</taxon>
        <taxon>Desarmillaria</taxon>
    </lineage>
</organism>
<dbReference type="RefSeq" id="XP_060339074.1">
    <property type="nucleotide sequence ID" value="XM_060469059.1"/>
</dbReference>
<name>A0AA39NPA2_ARMTA</name>
<evidence type="ECO:0000313" key="1">
    <source>
        <dbReference type="EMBL" id="KAK0469281.1"/>
    </source>
</evidence>
<gene>
    <name evidence="1" type="ORF">EV420DRAFT_1472536</name>
</gene>
<comment type="caution">
    <text evidence="1">The sequence shown here is derived from an EMBL/GenBank/DDBJ whole genome shotgun (WGS) entry which is preliminary data.</text>
</comment>
<dbReference type="AlphaFoldDB" id="A0AA39NPA2"/>
<proteinExistence type="predicted"/>
<sequence>MRDSDWGAVNLVDLVDGTTAGFLVKPEFLEGSNTYNLVDRLPNIKRLKVHGFSDPFGTMRLRTLNQLTDLESLEMADVTFGEAADLLEFLSPMVQLKQPVISSLYLDLAKNARAVAGLHDATDPVPKALQSHSVTFNKRNVIYLVMWLLGGTFDLTGLTDLGLTTVGPRIKKLQFCIPLHLQGTVLKSMAPAFKAFSYFKQLAIVEFRTTLDRERNLSLDLKSIVPLTAHNTFPNLWKIQVSVRLFSVDHGDYSSVWSDFDAHFSGPNFPHLREFVICGTFLDEDDVVDDLVLADISSMIRKCMPTLASRGYLKFERKFAVVPEWFAMFRQSLLEPVSEYESF</sequence>
<dbReference type="EMBL" id="JAUEPS010000001">
    <property type="protein sequence ID" value="KAK0469281.1"/>
    <property type="molecule type" value="Genomic_DNA"/>
</dbReference>
<reference evidence="1" key="1">
    <citation type="submission" date="2023-06" db="EMBL/GenBank/DDBJ databases">
        <authorList>
            <consortium name="Lawrence Berkeley National Laboratory"/>
            <person name="Ahrendt S."/>
            <person name="Sahu N."/>
            <person name="Indic B."/>
            <person name="Wong-Bajracharya J."/>
            <person name="Merenyi Z."/>
            <person name="Ke H.-M."/>
            <person name="Monk M."/>
            <person name="Kocsube S."/>
            <person name="Drula E."/>
            <person name="Lipzen A."/>
            <person name="Balint B."/>
            <person name="Henrissat B."/>
            <person name="Andreopoulos B."/>
            <person name="Martin F.M."/>
            <person name="Harder C.B."/>
            <person name="Rigling D."/>
            <person name="Ford K.L."/>
            <person name="Foster G.D."/>
            <person name="Pangilinan J."/>
            <person name="Papanicolaou A."/>
            <person name="Barry K."/>
            <person name="LaButti K."/>
            <person name="Viragh M."/>
            <person name="Koriabine M."/>
            <person name="Yan M."/>
            <person name="Riley R."/>
            <person name="Champramary S."/>
            <person name="Plett K.L."/>
            <person name="Tsai I.J."/>
            <person name="Slot J."/>
            <person name="Sipos G."/>
            <person name="Plett J."/>
            <person name="Nagy L.G."/>
            <person name="Grigoriev I.V."/>
        </authorList>
    </citation>
    <scope>NUCLEOTIDE SEQUENCE</scope>
    <source>
        <strain evidence="1">CCBAS 213</strain>
    </source>
</reference>
<keyword evidence="2" id="KW-1185">Reference proteome</keyword>
<accession>A0AA39NPA2</accession>
<evidence type="ECO:0000313" key="2">
    <source>
        <dbReference type="Proteomes" id="UP001175211"/>
    </source>
</evidence>